<evidence type="ECO:0000313" key="3">
    <source>
        <dbReference type="Proteomes" id="UP000664628"/>
    </source>
</evidence>
<evidence type="ECO:0000259" key="1">
    <source>
        <dbReference type="Pfam" id="PF18962"/>
    </source>
</evidence>
<gene>
    <name evidence="2" type="ORF">J2I46_12280</name>
</gene>
<dbReference type="EMBL" id="JAFMYW010000003">
    <property type="protein sequence ID" value="MBO0949365.1"/>
    <property type="molecule type" value="Genomic_DNA"/>
</dbReference>
<accession>A0ABS3JH81</accession>
<comment type="caution">
    <text evidence="2">The sequence shown here is derived from an EMBL/GenBank/DDBJ whole genome shotgun (WGS) entry which is preliminary data.</text>
</comment>
<dbReference type="Proteomes" id="UP000664628">
    <property type="component" value="Unassembled WGS sequence"/>
</dbReference>
<proteinExistence type="predicted"/>
<dbReference type="RefSeq" id="WP_207329330.1">
    <property type="nucleotide sequence ID" value="NZ_JAFMYW010000003.1"/>
</dbReference>
<protein>
    <submittedName>
        <fullName evidence="2">T9SS type A sorting domain-containing protein</fullName>
    </submittedName>
</protein>
<name>A0ABS3JH81_9BACT</name>
<dbReference type="PROSITE" id="PS51257">
    <property type="entry name" value="PROKAR_LIPOPROTEIN"/>
    <property type="match status" value="1"/>
</dbReference>
<dbReference type="NCBIfam" id="TIGR04183">
    <property type="entry name" value="Por_Secre_tail"/>
    <property type="match status" value="1"/>
</dbReference>
<feature type="domain" description="Secretion system C-terminal sorting" evidence="1">
    <location>
        <begin position="1396"/>
        <end position="1468"/>
    </location>
</feature>
<dbReference type="Pfam" id="PF18962">
    <property type="entry name" value="Por_Secre_tail"/>
    <property type="match status" value="1"/>
</dbReference>
<sequence>MSQRLQNSFSVWLVLLACFLPQWLVAQRIQLAEVPQTLCAGATLPISFTVNEPFDAGNTFRIEIINQFQQVVATATENVIPSGSFIQIPATLAPRPVEYTIQVVANKPLAVSNSVPLLFSGIPSATLRPLSASDGSLNPGEPLNVPVALTGGGPYSLSFTDGTTRDLDDVSLATLLLYPDQTKTYQLAAVTNRCGPGRGTGTATALVRSGGLLVTRLSTTEPCAGKPLDIFFSTDRPLPANTTFKVDLQPLTPQAAAYTLSAAGTTSPLRIQIPAGVAVGGAYQLRLYAEGANLSAYYRNALGDAISFILLRRSPSVSLSGDVSVGFGQAGQLKATVTGLGNGAITLSDGTVVPLSTLEQEGERLLPVQPTQTTTYTVRSVSTGCGIYGPEAGSGTARVTVQTGYRIDSLSSQSICAGQSVQVYFSTNEPLSTDAGSYGVRGGTSFTNNQLSGGLIDFVVQQVRAGSQPNTGVLTVTARSLPADYLTNGSYTPSSRLGAGWFYMQLSRAGQIGNVYEKRLAVADKPQLLLPDRPTPIAVLAPQVVSFAAQLASHTPYTDVVLSDGTRMSVRSEIGSGQKSSALLLEVLASQSGTFRVVSVQNSCGIGTAQGSVAIQIRNDTSGLFMRPIPDLLCAGSALSVAFSTLGNIGAVSGYRVEISDDDGLFRGKYLATGTSSPIAVTIPSGLSLYNRIQLRVVTSPTSGTLTRQSDARTFTYLDAAQLVRLSAAGSGGTELVIRSGETAQLRLLSGGNSVATPTRVVLSDGQVVSFNAIGTDVSVRPAQTTTYTIRSVQNSCGAAAGVGTVTVRVQPFYVQPLLQKQTYCDGDSLQVHLLLQGSLSAQATHSLQILQNGNAIQTLPARLTDNRLTASLPASLTVGAPYTVRVLTTIGNDQFYSLPTSATFQTYRPARLQLTPPGNQTAIVLEANQSSVTVQLTNPTDPSATVLLTRYNYRINEQPYRSIDNVPASVPLYATSTIPTSYSLSAVYDAYCGFGTVAGAVRISYRPGLRSLSINKTQFCRGSEQAIINYEVAGDFSADTRFTLFLINSAGVRIRVGESAKQVDRLIVPIDSALVSGTYQLSLTLPAGLPPYSSFPTITIGDRPTVVIAGGNSVQYSDQSVSIGIRVLTGFLPVSMTLTNGITQTLFDTENTLTFSPQQSTNYQITRVTNTCGAGRFSGVVSVTVLPSLANEIRVASVGPQGGVTGICQGGAIQVGLTTKGQFAADNRFTIYLSDSTGQNYRPLTTQTVNANTVSAALPPDALPGTGYRVRIGASNPELLGASSGTFLTIRPGLQAAISGSKNVFRGELTPVIFTINNTGPWSVSLNHSIYGFETLIINTSPFLYQVRPDATTTYTLLGVFNLQCGNGRVSGQVTFTVSDPLATDPALPVSVRVMPNPTAGQLRVEGTLPAPRSVIIRLTDATGRMLQTHSPGQTSNLRHDLDLGEYAAGIYLLTVEADDRRTIFKIVKQ</sequence>
<evidence type="ECO:0000313" key="2">
    <source>
        <dbReference type="EMBL" id="MBO0949365.1"/>
    </source>
</evidence>
<keyword evidence="3" id="KW-1185">Reference proteome</keyword>
<reference evidence="2 3" key="1">
    <citation type="submission" date="2021-03" db="EMBL/GenBank/DDBJ databases">
        <title>Fibrella sp. HMF5405 genome sequencing and assembly.</title>
        <authorList>
            <person name="Kang H."/>
            <person name="Kim H."/>
            <person name="Bae S."/>
            <person name="Joh K."/>
        </authorList>
    </citation>
    <scope>NUCLEOTIDE SEQUENCE [LARGE SCALE GENOMIC DNA]</scope>
    <source>
        <strain evidence="2 3">HMF5405</strain>
    </source>
</reference>
<organism evidence="2 3">
    <name type="scientific">Fibrella forsythiae</name>
    <dbReference type="NCBI Taxonomy" id="2817061"/>
    <lineage>
        <taxon>Bacteria</taxon>
        <taxon>Pseudomonadati</taxon>
        <taxon>Bacteroidota</taxon>
        <taxon>Cytophagia</taxon>
        <taxon>Cytophagales</taxon>
        <taxon>Spirosomataceae</taxon>
        <taxon>Fibrella</taxon>
    </lineage>
</organism>
<dbReference type="InterPro" id="IPR026444">
    <property type="entry name" value="Secre_tail"/>
</dbReference>